<dbReference type="InterPro" id="IPR016161">
    <property type="entry name" value="Ald_DH/histidinol_DH"/>
</dbReference>
<protein>
    <submittedName>
        <fullName evidence="2">Aldehyde dehydrogenase, mitochondrial</fullName>
    </submittedName>
</protein>
<name>A0AA35TZ54_GEOBA</name>
<dbReference type="EMBL" id="CASHTH010004299">
    <property type="protein sequence ID" value="CAI8055717.1"/>
    <property type="molecule type" value="Genomic_DNA"/>
</dbReference>
<dbReference type="InterPro" id="IPR015590">
    <property type="entry name" value="Aldehyde_DH_dom"/>
</dbReference>
<reference evidence="2" key="1">
    <citation type="submission" date="2023-03" db="EMBL/GenBank/DDBJ databases">
        <authorList>
            <person name="Steffen K."/>
            <person name="Cardenas P."/>
        </authorList>
    </citation>
    <scope>NUCLEOTIDE SEQUENCE</scope>
</reference>
<sequence length="120" mass="13264">MADHVWTIINEKATFRLRSGAIFPTVNPATGEKIIGVAEGDKTDVDIAVAAAEQAGKLGSIWRTIDASGRGRLLYKLADLIERDRQYLGRLETPDNGKPYSVAYSVDLDLTIKCYRYFAV</sequence>
<accession>A0AA35TZ54</accession>
<gene>
    <name evidence="2" type="ORF">GBAR_LOCUS30389</name>
</gene>
<evidence type="ECO:0000259" key="1">
    <source>
        <dbReference type="Pfam" id="PF00171"/>
    </source>
</evidence>
<dbReference type="Pfam" id="PF00171">
    <property type="entry name" value="Aldedh"/>
    <property type="match status" value="1"/>
</dbReference>
<feature type="domain" description="Aldehyde dehydrogenase" evidence="1">
    <location>
        <begin position="22"/>
        <end position="119"/>
    </location>
</feature>
<dbReference type="InterPro" id="IPR016162">
    <property type="entry name" value="Ald_DH_N"/>
</dbReference>
<keyword evidence="3" id="KW-1185">Reference proteome</keyword>
<evidence type="ECO:0000313" key="3">
    <source>
        <dbReference type="Proteomes" id="UP001174909"/>
    </source>
</evidence>
<evidence type="ECO:0000313" key="2">
    <source>
        <dbReference type="EMBL" id="CAI8055717.1"/>
    </source>
</evidence>
<dbReference type="Proteomes" id="UP001174909">
    <property type="component" value="Unassembled WGS sequence"/>
</dbReference>
<dbReference type="AlphaFoldDB" id="A0AA35TZ54"/>
<dbReference type="GO" id="GO:0016491">
    <property type="term" value="F:oxidoreductase activity"/>
    <property type="evidence" value="ECO:0007669"/>
    <property type="project" value="InterPro"/>
</dbReference>
<dbReference type="Gene3D" id="3.40.605.10">
    <property type="entry name" value="Aldehyde Dehydrogenase, Chain A, domain 1"/>
    <property type="match status" value="1"/>
</dbReference>
<comment type="caution">
    <text evidence="2">The sequence shown here is derived from an EMBL/GenBank/DDBJ whole genome shotgun (WGS) entry which is preliminary data.</text>
</comment>
<proteinExistence type="predicted"/>
<organism evidence="2 3">
    <name type="scientific">Geodia barretti</name>
    <name type="common">Barrett's horny sponge</name>
    <dbReference type="NCBI Taxonomy" id="519541"/>
    <lineage>
        <taxon>Eukaryota</taxon>
        <taxon>Metazoa</taxon>
        <taxon>Porifera</taxon>
        <taxon>Demospongiae</taxon>
        <taxon>Heteroscleromorpha</taxon>
        <taxon>Tetractinellida</taxon>
        <taxon>Astrophorina</taxon>
        <taxon>Geodiidae</taxon>
        <taxon>Geodia</taxon>
    </lineage>
</organism>
<dbReference type="PANTHER" id="PTHR11699">
    <property type="entry name" value="ALDEHYDE DEHYDROGENASE-RELATED"/>
    <property type="match status" value="1"/>
</dbReference>
<dbReference type="SUPFAM" id="SSF53720">
    <property type="entry name" value="ALDH-like"/>
    <property type="match status" value="1"/>
</dbReference>